<evidence type="ECO:0000313" key="1">
    <source>
        <dbReference type="EMBL" id="MBB6522486.1"/>
    </source>
</evidence>
<dbReference type="EMBL" id="JACHHT010000002">
    <property type="protein sequence ID" value="MBB6522486.1"/>
    <property type="molecule type" value="Genomic_DNA"/>
</dbReference>
<accession>A0A7X0JWC2</accession>
<dbReference type="AlphaFoldDB" id="A0A7X0JWC2"/>
<dbReference type="Proteomes" id="UP000528457">
    <property type="component" value="Unassembled WGS sequence"/>
</dbReference>
<protein>
    <submittedName>
        <fullName evidence="1">Uncharacterized protein</fullName>
    </submittedName>
</protein>
<keyword evidence="2" id="KW-1185">Reference proteome</keyword>
<name>A0A7X0JWC2_9GAMM</name>
<dbReference type="InParanoid" id="A0A7X0JWC2"/>
<comment type="caution">
    <text evidence="1">The sequence shown here is derived from an EMBL/GenBank/DDBJ whole genome shotgun (WGS) entry which is preliminary data.</text>
</comment>
<organism evidence="1 2">
    <name type="scientific">Pseudoteredinibacter isoporae</name>
    <dbReference type="NCBI Taxonomy" id="570281"/>
    <lineage>
        <taxon>Bacteria</taxon>
        <taxon>Pseudomonadati</taxon>
        <taxon>Pseudomonadota</taxon>
        <taxon>Gammaproteobacteria</taxon>
        <taxon>Cellvibrionales</taxon>
        <taxon>Cellvibrionaceae</taxon>
        <taxon>Pseudoteredinibacter</taxon>
    </lineage>
</organism>
<reference evidence="1 2" key="1">
    <citation type="submission" date="2020-08" db="EMBL/GenBank/DDBJ databases">
        <title>Genomic Encyclopedia of Type Strains, Phase IV (KMG-IV): sequencing the most valuable type-strain genomes for metagenomic binning, comparative biology and taxonomic classification.</title>
        <authorList>
            <person name="Goeker M."/>
        </authorList>
    </citation>
    <scope>NUCLEOTIDE SEQUENCE [LARGE SCALE GENOMIC DNA]</scope>
    <source>
        <strain evidence="1 2">DSM 22368</strain>
    </source>
</reference>
<gene>
    <name evidence="1" type="ORF">HNR48_002771</name>
</gene>
<evidence type="ECO:0000313" key="2">
    <source>
        <dbReference type="Proteomes" id="UP000528457"/>
    </source>
</evidence>
<sequence length="37" mass="4142">MVNYGLGLDPGFNKAHYSELLNATGSPDDRPYLEEEK</sequence>
<proteinExistence type="predicted"/>